<evidence type="ECO:0000256" key="8">
    <source>
        <dbReference type="ARBA" id="ARBA00022777"/>
    </source>
</evidence>
<keyword evidence="20" id="KW-0460">Magnesium</keyword>
<keyword evidence="29" id="KW-1185">Reference proteome</keyword>
<dbReference type="GO" id="GO:0043235">
    <property type="term" value="C:receptor complex"/>
    <property type="evidence" value="ECO:0007669"/>
    <property type="project" value="TreeGrafter"/>
</dbReference>
<keyword evidence="10 25" id="KW-1133">Transmembrane helix</keyword>
<feature type="binding site" evidence="20">
    <location>
        <position position="601"/>
    </location>
    <ligand>
        <name>Mg(2+)</name>
        <dbReference type="ChEBI" id="CHEBI:18420"/>
    </ligand>
</feature>
<dbReference type="GeneID" id="115468548"/>
<dbReference type="InterPro" id="IPR050122">
    <property type="entry name" value="RTK"/>
</dbReference>
<accession>A0A6P7XLB8</accession>
<evidence type="ECO:0000256" key="3">
    <source>
        <dbReference type="ARBA" id="ARBA00022553"/>
    </source>
</evidence>
<evidence type="ECO:0000313" key="29">
    <source>
        <dbReference type="Proteomes" id="UP000515156"/>
    </source>
</evidence>
<dbReference type="PIRSF" id="PIRSF000615">
    <property type="entry name" value="TyrPK_CSF1-R"/>
    <property type="match status" value="1"/>
</dbReference>
<evidence type="ECO:0000256" key="25">
    <source>
        <dbReference type="SAM" id="Phobius"/>
    </source>
</evidence>
<evidence type="ECO:0000259" key="27">
    <source>
        <dbReference type="PROSITE" id="PS50011"/>
    </source>
</evidence>
<dbReference type="EC" id="2.7.10.1" evidence="2"/>
<dbReference type="AlphaFoldDB" id="A0A6P7XLB8"/>
<dbReference type="PROSITE" id="PS00240">
    <property type="entry name" value="RECEPTOR_TYR_KIN_III"/>
    <property type="match status" value="1"/>
</dbReference>
<keyword evidence="15" id="KW-0325">Glycoprotein</keyword>
<dbReference type="InterPro" id="IPR001245">
    <property type="entry name" value="Ser-Thr/Tyr_kinase_cat_dom"/>
</dbReference>
<evidence type="ECO:0000256" key="10">
    <source>
        <dbReference type="ARBA" id="ARBA00022989"/>
    </source>
</evidence>
<dbReference type="FunFam" id="3.30.200.20:FF:000366">
    <property type="entry name" value="receptor-type tyrosine-protein kinase FLT3"/>
    <property type="match status" value="1"/>
</dbReference>
<dbReference type="RefSeq" id="XP_030056197.1">
    <property type="nucleotide sequence ID" value="XM_030200337.1"/>
</dbReference>
<proteinExistence type="inferred from homology"/>
<protein>
    <recommendedName>
        <fullName evidence="2">receptor protein-tyrosine kinase</fullName>
        <ecNumber evidence="2">2.7.10.1</ecNumber>
    </recommendedName>
</protein>
<keyword evidence="7 19" id="KW-0547">Nucleotide-binding</keyword>
<evidence type="ECO:0000259" key="28">
    <source>
        <dbReference type="PROSITE" id="PS50835"/>
    </source>
</evidence>
<dbReference type="PROSITE" id="PS50835">
    <property type="entry name" value="IG_LIKE"/>
    <property type="match status" value="1"/>
</dbReference>
<dbReference type="GO" id="GO:0005886">
    <property type="term" value="C:plasma membrane"/>
    <property type="evidence" value="ECO:0007669"/>
    <property type="project" value="TreeGrafter"/>
</dbReference>
<evidence type="ECO:0000256" key="5">
    <source>
        <dbReference type="ARBA" id="ARBA00022692"/>
    </source>
</evidence>
<dbReference type="SUPFAM" id="SSF48726">
    <property type="entry name" value="Immunoglobulin"/>
    <property type="match status" value="1"/>
</dbReference>
<keyword evidence="8 30" id="KW-0418">Kinase</keyword>
<dbReference type="GO" id="GO:0019221">
    <property type="term" value="P:cytokine-mediated signaling pathway"/>
    <property type="evidence" value="ECO:0007669"/>
    <property type="project" value="TreeGrafter"/>
</dbReference>
<evidence type="ECO:0000256" key="7">
    <source>
        <dbReference type="ARBA" id="ARBA00022741"/>
    </source>
</evidence>
<gene>
    <name evidence="30" type="primary">FLT3</name>
</gene>
<keyword evidence="20" id="KW-0479">Metal-binding</keyword>
<evidence type="ECO:0000256" key="14">
    <source>
        <dbReference type="ARBA" id="ARBA00023170"/>
    </source>
</evidence>
<evidence type="ECO:0000256" key="26">
    <source>
        <dbReference type="SAM" id="SignalP"/>
    </source>
</evidence>
<dbReference type="FunFam" id="1.10.510.10:FF:000426">
    <property type="entry name" value="Receptor-type tyrosine-protein kinase FLT3"/>
    <property type="match status" value="1"/>
</dbReference>
<feature type="domain" description="Ig-like" evidence="28">
    <location>
        <begin position="282"/>
        <end position="355"/>
    </location>
</feature>
<feature type="transmembrane region" description="Helical" evidence="25">
    <location>
        <begin position="685"/>
        <end position="703"/>
    </location>
</feature>
<dbReference type="GO" id="GO:0007169">
    <property type="term" value="P:cell surface receptor protein tyrosine kinase signaling pathway"/>
    <property type="evidence" value="ECO:0007669"/>
    <property type="project" value="InterPro"/>
</dbReference>
<evidence type="ECO:0000256" key="19">
    <source>
        <dbReference type="PIRSR" id="PIRSR000615-2"/>
    </source>
</evidence>
<feature type="binding site" evidence="19">
    <location>
        <begin position="704"/>
        <end position="710"/>
    </location>
    <ligand>
        <name>ATP</name>
        <dbReference type="ChEBI" id="CHEBI:30616"/>
    </ligand>
</feature>
<dbReference type="PANTHER" id="PTHR24416">
    <property type="entry name" value="TYROSINE-PROTEIN KINASE RECEPTOR"/>
    <property type="match status" value="1"/>
</dbReference>
<feature type="binding site" evidence="19 22">
    <location>
        <position position="656"/>
    </location>
    <ligand>
        <name>ATP</name>
        <dbReference type="ChEBI" id="CHEBI:30616"/>
    </ligand>
</feature>
<feature type="domain" description="Protein kinase" evidence="27">
    <location>
        <begin position="622"/>
        <end position="974"/>
    </location>
</feature>
<feature type="binding site" evidence="20">
    <location>
        <position position="858"/>
    </location>
    <ligand>
        <name>Mg(2+)</name>
        <dbReference type="ChEBI" id="CHEBI:18420"/>
    </ligand>
</feature>
<feature type="chain" id="PRO_5027932305" description="receptor protein-tyrosine kinase" evidence="26">
    <location>
        <begin position="32"/>
        <end position="1020"/>
    </location>
</feature>
<evidence type="ECO:0000256" key="16">
    <source>
        <dbReference type="ARBA" id="ARBA00023319"/>
    </source>
</evidence>
<evidence type="ECO:0000256" key="11">
    <source>
        <dbReference type="ARBA" id="ARBA00023136"/>
    </source>
</evidence>
<dbReference type="GO" id="GO:0030183">
    <property type="term" value="P:B cell differentiation"/>
    <property type="evidence" value="ECO:0007669"/>
    <property type="project" value="TreeGrafter"/>
</dbReference>
<dbReference type="InterPro" id="IPR013783">
    <property type="entry name" value="Ig-like_fold"/>
</dbReference>
<dbReference type="GO" id="GO:0005524">
    <property type="term" value="F:ATP binding"/>
    <property type="evidence" value="ECO:0007669"/>
    <property type="project" value="UniProtKB-UniRule"/>
</dbReference>
<reference evidence="30" key="1">
    <citation type="submission" date="2025-08" db="UniProtKB">
        <authorList>
            <consortium name="RefSeq"/>
        </authorList>
    </citation>
    <scope>IDENTIFICATION</scope>
</reference>
<evidence type="ECO:0000256" key="22">
    <source>
        <dbReference type="PROSITE-ProRule" id="PRU10141"/>
    </source>
</evidence>
<dbReference type="Gene3D" id="3.30.200.20">
    <property type="entry name" value="Phosphorylase Kinase, domain 1"/>
    <property type="match status" value="1"/>
</dbReference>
<dbReference type="InterPro" id="IPR000719">
    <property type="entry name" value="Prot_kinase_dom"/>
</dbReference>
<keyword evidence="5 23" id="KW-0812">Transmembrane</keyword>
<dbReference type="PROSITE" id="PS50011">
    <property type="entry name" value="PROTEIN_KINASE_DOM"/>
    <property type="match status" value="1"/>
</dbReference>
<evidence type="ECO:0000256" key="13">
    <source>
        <dbReference type="ARBA" id="ARBA00023157"/>
    </source>
</evidence>
<evidence type="ECO:0000256" key="24">
    <source>
        <dbReference type="SAM" id="MobiDB-lite"/>
    </source>
</evidence>
<evidence type="ECO:0000256" key="20">
    <source>
        <dbReference type="PIRSR" id="PIRSR000615-3"/>
    </source>
</evidence>
<organism evidence="29 30">
    <name type="scientific">Microcaecilia unicolor</name>
    <dbReference type="NCBI Taxonomy" id="1415580"/>
    <lineage>
        <taxon>Eukaryota</taxon>
        <taxon>Metazoa</taxon>
        <taxon>Chordata</taxon>
        <taxon>Craniata</taxon>
        <taxon>Vertebrata</taxon>
        <taxon>Euteleostomi</taxon>
        <taxon>Amphibia</taxon>
        <taxon>Gymnophiona</taxon>
        <taxon>Siphonopidae</taxon>
        <taxon>Microcaecilia</taxon>
    </lineage>
</organism>
<feature type="region of interest" description="Disordered" evidence="24">
    <location>
        <begin position="994"/>
        <end position="1020"/>
    </location>
</feature>
<evidence type="ECO:0000256" key="15">
    <source>
        <dbReference type="ARBA" id="ARBA00023180"/>
    </source>
</evidence>
<evidence type="ECO:0000256" key="4">
    <source>
        <dbReference type="ARBA" id="ARBA00022679"/>
    </source>
</evidence>
<dbReference type="Gene3D" id="1.10.510.10">
    <property type="entry name" value="Transferase(Phosphotransferase) domain 1"/>
    <property type="match status" value="1"/>
</dbReference>
<keyword evidence="3" id="KW-0597">Phosphoprotein</keyword>
<dbReference type="FunCoup" id="A0A6P7XLB8">
    <property type="interactions" value="759"/>
</dbReference>
<feature type="site" description="Important for interaction with phosphotyrosine-binding proteins" evidence="21">
    <location>
        <position position="984"/>
    </location>
</feature>
<feature type="transmembrane region" description="Helical" evidence="25">
    <location>
        <begin position="555"/>
        <end position="575"/>
    </location>
</feature>
<keyword evidence="16 23" id="KW-0393">Immunoglobulin domain</keyword>
<evidence type="ECO:0000313" key="30">
    <source>
        <dbReference type="RefSeq" id="XP_030056197.1"/>
    </source>
</evidence>
<feature type="compositionally biased region" description="Low complexity" evidence="24">
    <location>
        <begin position="996"/>
        <end position="1010"/>
    </location>
</feature>
<dbReference type="InterPro" id="IPR020635">
    <property type="entry name" value="Tyr_kinase_cat_dom"/>
</dbReference>
<keyword evidence="13" id="KW-1015">Disulfide bond</keyword>
<keyword evidence="4" id="KW-0808">Transferase</keyword>
<dbReference type="SUPFAM" id="SSF56112">
    <property type="entry name" value="Protein kinase-like (PK-like)"/>
    <property type="match status" value="1"/>
</dbReference>
<keyword evidence="14 23" id="KW-0675">Receptor</keyword>
<feature type="active site" description="Proton acceptor" evidence="18">
    <location>
        <position position="840"/>
    </location>
</feature>
<dbReference type="PANTHER" id="PTHR24416:SF356">
    <property type="entry name" value="RECEPTOR-TYPE TYROSINE-PROTEIN KINASE FLT3"/>
    <property type="match status" value="1"/>
</dbReference>
<dbReference type="InParanoid" id="A0A6P7XLB8"/>
<evidence type="ECO:0000256" key="2">
    <source>
        <dbReference type="ARBA" id="ARBA00011902"/>
    </source>
</evidence>
<comment type="catalytic activity">
    <reaction evidence="17">
        <text>L-tyrosyl-[protein] + ATP = O-phospho-L-tyrosyl-[protein] + ADP + H(+)</text>
        <dbReference type="Rhea" id="RHEA:10596"/>
        <dbReference type="Rhea" id="RHEA-COMP:10136"/>
        <dbReference type="Rhea" id="RHEA-COMP:20101"/>
        <dbReference type="ChEBI" id="CHEBI:15378"/>
        <dbReference type="ChEBI" id="CHEBI:30616"/>
        <dbReference type="ChEBI" id="CHEBI:46858"/>
        <dbReference type="ChEBI" id="CHEBI:61978"/>
        <dbReference type="ChEBI" id="CHEBI:456216"/>
        <dbReference type="EC" id="2.7.10.1"/>
    </reaction>
</comment>
<dbReference type="InterPro" id="IPR017441">
    <property type="entry name" value="Protein_kinase_ATP_BS"/>
</dbReference>
<evidence type="ECO:0000256" key="23">
    <source>
        <dbReference type="RuleBase" id="RU000311"/>
    </source>
</evidence>
<dbReference type="InterPro" id="IPR001824">
    <property type="entry name" value="Tyr_kinase_rcpt_3_CS"/>
</dbReference>
<name>A0A6P7XLB8_9AMPH</name>
<dbReference type="InterPro" id="IPR008266">
    <property type="entry name" value="Tyr_kinase_AS"/>
</dbReference>
<evidence type="ECO:0000256" key="6">
    <source>
        <dbReference type="ARBA" id="ARBA00022729"/>
    </source>
</evidence>
<keyword evidence="6 26" id="KW-0732">Signal</keyword>
<dbReference type="Gene3D" id="2.60.40.10">
    <property type="entry name" value="Immunoglobulins"/>
    <property type="match status" value="3"/>
</dbReference>
<keyword evidence="9 19" id="KW-0067">ATP-binding</keyword>
<dbReference type="GO" id="GO:0019838">
    <property type="term" value="F:growth factor binding"/>
    <property type="evidence" value="ECO:0007669"/>
    <property type="project" value="TreeGrafter"/>
</dbReference>
<dbReference type="InterPro" id="IPR036179">
    <property type="entry name" value="Ig-like_dom_sf"/>
</dbReference>
<keyword evidence="12" id="KW-0829">Tyrosine-protein kinase</keyword>
<dbReference type="Pfam" id="PF07714">
    <property type="entry name" value="PK_Tyr_Ser-Thr"/>
    <property type="match status" value="1"/>
</dbReference>
<evidence type="ECO:0000256" key="18">
    <source>
        <dbReference type="PIRSR" id="PIRSR000615-1"/>
    </source>
</evidence>
<feature type="binding site" evidence="20">
    <location>
        <position position="845"/>
    </location>
    <ligand>
        <name>Mg(2+)</name>
        <dbReference type="ChEBI" id="CHEBI:18420"/>
    </ligand>
</feature>
<dbReference type="SMART" id="SM00219">
    <property type="entry name" value="TyrKc"/>
    <property type="match status" value="1"/>
</dbReference>
<comment type="similarity">
    <text evidence="23">Belongs to the protein kinase superfamily. Tyr protein kinase family. CSF-1/PDGF receptor subfamily.</text>
</comment>
<dbReference type="InterPro" id="IPR007110">
    <property type="entry name" value="Ig-like_dom"/>
</dbReference>
<evidence type="ECO:0000256" key="9">
    <source>
        <dbReference type="ARBA" id="ARBA00022840"/>
    </source>
</evidence>
<evidence type="ECO:0000256" key="12">
    <source>
        <dbReference type="ARBA" id="ARBA00023137"/>
    </source>
</evidence>
<feature type="signal peptide" evidence="26">
    <location>
        <begin position="1"/>
        <end position="31"/>
    </location>
</feature>
<dbReference type="GO" id="GO:0046872">
    <property type="term" value="F:metal ion binding"/>
    <property type="evidence" value="ECO:0007669"/>
    <property type="project" value="UniProtKB-KW"/>
</dbReference>
<dbReference type="PROSITE" id="PS00109">
    <property type="entry name" value="PROTEIN_KINASE_TYR"/>
    <property type="match status" value="1"/>
</dbReference>
<feature type="binding site" evidence="19">
    <location>
        <position position="844"/>
    </location>
    <ligand>
        <name>ATP</name>
        <dbReference type="ChEBI" id="CHEBI:30616"/>
    </ligand>
</feature>
<dbReference type="KEGG" id="muo:115468548"/>
<evidence type="ECO:0000256" key="21">
    <source>
        <dbReference type="PIRSR" id="PIRSR000615-4"/>
    </source>
</evidence>
<dbReference type="OrthoDB" id="6077854at2759"/>
<comment type="subcellular location">
    <subcellularLocation>
        <location evidence="1 23">Membrane</location>
        <topology evidence="1 23">Single-pass type I membrane protein</topology>
    </subcellularLocation>
</comment>
<keyword evidence="11 25" id="KW-0472">Membrane</keyword>
<feature type="binding site" evidence="19">
    <location>
        <begin position="629"/>
        <end position="636"/>
    </location>
    <ligand>
        <name>ATP</name>
        <dbReference type="ChEBI" id="CHEBI:30616"/>
    </ligand>
</feature>
<evidence type="ECO:0000256" key="17">
    <source>
        <dbReference type="ARBA" id="ARBA00051243"/>
    </source>
</evidence>
<evidence type="ECO:0000256" key="1">
    <source>
        <dbReference type="ARBA" id="ARBA00004479"/>
    </source>
</evidence>
<dbReference type="CTD" id="2322"/>
<dbReference type="GO" id="GO:0004714">
    <property type="term" value="F:transmembrane receptor protein tyrosine kinase activity"/>
    <property type="evidence" value="ECO:0007669"/>
    <property type="project" value="UniProtKB-EC"/>
</dbReference>
<dbReference type="PROSITE" id="PS00107">
    <property type="entry name" value="PROTEIN_KINASE_ATP"/>
    <property type="match status" value="1"/>
</dbReference>
<sequence>MYMYMCRQGPVPGQLWLQAALISLAVNAATTQNISSISCILEYQNYSNVIGWNLSGSSKVQSAVNKTKDLQCYQSSESPEGIYKAAETVEVNAFDFIKLRVTLNITGNVSCVWIFNGNRTESTCNVDLEHRGVFSMDIPKIMGMEAGKYKLSVKSETASCTILFTVHVRSKPRKPHLARHLNNVICVSESYPAPTVAWLFCKTPTDRCSTKTGITYNETGDIYGAQKVKHEIPAADLFEADIWCCATNEPGTECTKLYTIDLNDETEAPEKLFLQLDEPFLIRCRALYKSYDYSIGWYFSETPFSEDNSFEESMYVHGSTMRRIAYVFVASVNRNDSGRYVCSSSAHSNKSAVVNVLEKGFINIFNSSVVHEIAMDENFCFQVQLEAYPSIRCIWSSAQKSVPCKQIKSADGYSITSKFCDHNFEKGKYIFYAENDDMHMKKTFTLHIKRKPEIRMQTKEGSISCYSDGYPVPSWTWWLCPEDLSNCTKETMNFFRVPETTFESRQSSSTINITNTMERFQIYCCANNSVGSSCERSIYHPQGVKSLHEVQDNTVHYIIFGFCSLCIFSLSILLYHKYRKPYLYESQLQMIQFIGSSDNEYIYVDFSVLEYDLKWEFPRENLELGKVLGSGAFGKVVNATAYGISKSGVSVQVAVKMLKDKSDTPEKEALMSELKMMTHIGSHDNIVNLLGACTLSGPIYLIFEYCCYGDLLNYLRSKRGKFHKTLTDVFKENNFSFYDTYHEDHSSSPKNGPSLNNESYMVMKRADDLDHIHLKRDLDLMSDLNRLVYYSDEEESKYENTGVQEGEDLNVITLADLLCFSYQVAKGMEFLASKLCIHRDLAARNVLVTHGKVAKICDFGLARDIMNDSNYVVKGNARLPVKWMAPESVFEGIYTIKSDIWSYGILLWEIFSLGVNPYPGIQVDANFYKLLRSGFKMDQPFYATDEIYFAIQSCWALDSSKRPTFSQLVSYLDFQLSDAEVAIYQNMDSKCRGSCSHASNSGGPSPSPSQHQEEDSQMGN</sequence>
<dbReference type="InterPro" id="IPR011009">
    <property type="entry name" value="Kinase-like_dom_sf"/>
</dbReference>
<dbReference type="Proteomes" id="UP000515156">
    <property type="component" value="Chromosome 4"/>
</dbReference>